<dbReference type="InterPro" id="IPR036291">
    <property type="entry name" value="NAD(P)-bd_dom_sf"/>
</dbReference>
<dbReference type="InterPro" id="IPR020843">
    <property type="entry name" value="ER"/>
</dbReference>
<dbReference type="Gene3D" id="3.40.50.720">
    <property type="entry name" value="NAD(P)-binding Rossmann-like Domain"/>
    <property type="match status" value="1"/>
</dbReference>
<dbReference type="GO" id="GO:0006633">
    <property type="term" value="P:fatty acid biosynthetic process"/>
    <property type="evidence" value="ECO:0007669"/>
    <property type="project" value="UniProtKB-KW"/>
</dbReference>
<feature type="domain" description="Carrier" evidence="11">
    <location>
        <begin position="816"/>
        <end position="888"/>
    </location>
</feature>
<dbReference type="InterPro" id="IPR013968">
    <property type="entry name" value="PKS_KR"/>
</dbReference>
<keyword evidence="1" id="KW-0596">Phosphopantetheine</keyword>
<dbReference type="Gene3D" id="3.90.180.10">
    <property type="entry name" value="Medium-chain alcohol dehydrogenases, catalytic domain"/>
    <property type="match status" value="1"/>
</dbReference>
<keyword evidence="9" id="KW-0275">Fatty acid biosynthesis</keyword>
<dbReference type="FunFam" id="3.90.180.10:FF:000015">
    <property type="entry name" value="Fatty acid synthase"/>
    <property type="match status" value="1"/>
</dbReference>
<dbReference type="GO" id="GO:0004312">
    <property type="term" value="F:fatty acid synthase activity"/>
    <property type="evidence" value="ECO:0007669"/>
    <property type="project" value="TreeGrafter"/>
</dbReference>
<evidence type="ECO:0000256" key="7">
    <source>
        <dbReference type="ARBA" id="ARBA00023002"/>
    </source>
</evidence>
<dbReference type="CDD" id="cd08954">
    <property type="entry name" value="KR_1_FAS_SDR_x"/>
    <property type="match status" value="1"/>
</dbReference>
<dbReference type="Pfam" id="PF21149">
    <property type="entry name" value="FAS_pseudo-KR"/>
    <property type="match status" value="1"/>
</dbReference>
<keyword evidence="6" id="KW-0521">NADP</keyword>
<dbReference type="FunFam" id="3.40.50.720:FF:000209">
    <property type="entry name" value="Polyketide synthase Pks12"/>
    <property type="match status" value="1"/>
</dbReference>
<keyword evidence="7" id="KW-0560">Oxidoreductase</keyword>
<reference evidence="12" key="1">
    <citation type="journal article" date="2014" name="PLoS ONE">
        <title>Transcriptome-Based Identification of ABC Transporters in the Western Tarnished Plant Bug Lygus hesperus.</title>
        <authorList>
            <person name="Hull J.J."/>
            <person name="Chaney K."/>
            <person name="Geib S.M."/>
            <person name="Fabrick J.A."/>
            <person name="Brent C.S."/>
            <person name="Walsh D."/>
            <person name="Lavine L.C."/>
        </authorList>
    </citation>
    <scope>NUCLEOTIDE SEQUENCE</scope>
</reference>
<evidence type="ECO:0000259" key="11">
    <source>
        <dbReference type="PROSITE" id="PS50075"/>
    </source>
</evidence>
<evidence type="ECO:0000313" key="12">
    <source>
        <dbReference type="EMBL" id="JAG25782.1"/>
    </source>
</evidence>
<dbReference type="SUPFAM" id="SSF51735">
    <property type="entry name" value="NAD(P)-binding Rossmann-fold domains"/>
    <property type="match status" value="2"/>
</dbReference>
<evidence type="ECO:0000256" key="3">
    <source>
        <dbReference type="ARBA" id="ARBA00022553"/>
    </source>
</evidence>
<keyword evidence="5" id="KW-0276">Fatty acid metabolism</keyword>
<protein>
    <submittedName>
        <fullName evidence="12">Fatty acid synthase</fullName>
    </submittedName>
</protein>
<evidence type="ECO:0000256" key="5">
    <source>
        <dbReference type="ARBA" id="ARBA00022832"/>
    </source>
</evidence>
<dbReference type="InterPro" id="IPR009081">
    <property type="entry name" value="PP-bd_ACP"/>
</dbReference>
<dbReference type="GO" id="GO:0016491">
    <property type="term" value="F:oxidoreductase activity"/>
    <property type="evidence" value="ECO:0007669"/>
    <property type="project" value="UniProtKB-KW"/>
</dbReference>
<gene>
    <name evidence="12" type="primary">Fasn_9</name>
    <name evidence="12" type="ORF">CM83_39220</name>
</gene>
<dbReference type="Pfam" id="PF08659">
    <property type="entry name" value="KR"/>
    <property type="match status" value="1"/>
</dbReference>
<dbReference type="PANTHER" id="PTHR43775:SF7">
    <property type="entry name" value="FATTY ACID SYNTHASE"/>
    <property type="match status" value="1"/>
</dbReference>
<dbReference type="PROSITE" id="PS50075">
    <property type="entry name" value="CARRIER"/>
    <property type="match status" value="1"/>
</dbReference>
<proteinExistence type="predicted"/>
<evidence type="ECO:0000256" key="10">
    <source>
        <dbReference type="ARBA" id="ARBA00023268"/>
    </source>
</evidence>
<dbReference type="EMBL" id="GBHO01017822">
    <property type="protein sequence ID" value="JAG25782.1"/>
    <property type="molecule type" value="Transcribed_RNA"/>
</dbReference>
<keyword evidence="2" id="KW-0444">Lipid biosynthesis</keyword>
<dbReference type="InterPro" id="IPR036736">
    <property type="entry name" value="ACP-like_sf"/>
</dbReference>
<keyword evidence="3" id="KW-0597">Phosphoprotein</keyword>
<keyword evidence="10" id="KW-0511">Multifunctional enzyme</keyword>
<dbReference type="AlphaFoldDB" id="A0A0A9XYA6"/>
<keyword evidence="4" id="KW-0808">Transferase</keyword>
<evidence type="ECO:0000256" key="8">
    <source>
        <dbReference type="ARBA" id="ARBA00023098"/>
    </source>
</evidence>
<dbReference type="SMART" id="SM00822">
    <property type="entry name" value="PKS_KR"/>
    <property type="match status" value="1"/>
</dbReference>
<dbReference type="SMART" id="SM00829">
    <property type="entry name" value="PKS_ER"/>
    <property type="match status" value="1"/>
</dbReference>
<dbReference type="InterPro" id="IPR011032">
    <property type="entry name" value="GroES-like_sf"/>
</dbReference>
<dbReference type="PANTHER" id="PTHR43775">
    <property type="entry name" value="FATTY ACID SYNTHASE"/>
    <property type="match status" value="1"/>
</dbReference>
<sequence length="888" mass="96752">MDEKKVNVLKQSIDVALTGNVNVVIVSNLTYDKQLQTDILTHLKAGCFIISEEAQSREIPRSLELVAQFAFETKFLLLLRRAISNVDLTVMKLDENNFSWVEQVKDWLMKHGKSGRKLLLLSQAKRSSGIIGFFRCLRLEENGSSVRVMLVSEEVSLTDTSLKDQMQKGLAVNVLHKGIWGSYRHLKLTETETREDTKESEITTLTHSQHAYVNTLVRGDLSSLQWIQSQIFNTFSRGNGIDKELCTVYYAPLNFRDIMLATGKLPPDALPGNLADQDCVLGLEFAGRDSVGRRVIGIVEACGMATSIAADKGFLWDVPNEWSLEEASTVPIVYSTAYYALIVRGKLRKGESVLIHAGSGGVGMAAIAISLNMGCKVFTTVGTQSKKSFLLRTFDKLDSSMIGNSRDTSFEWMVLDHTAGKGVDVVLNSLAGEQLQSSVRCLADGGRFLEIGKVDLSNNSALGMAFFLKNTTFHGILLDALFQVSLDNPEKAEVSRLMQEGIRSGEVRPLPVTVFQNTQLEEAFRYMATGKHIGKVVLKIRQEEPEKIVEPRQEFVSAISKTYMDPGKSYIIVGGLGGFGLELADWLVTRGATKLVLTSRSGVTNGFQELSLRRWRARSIEVLISTTECTSQSGAKKIIASANQLGPVGGIYNLAGVLRDGLFNELSKESFEEVSAAKVRGSYWLDMCSRAACPQLDHFVGFSSVSCGRGNAGQTNYGYANSGLERICENRHDEGFPALAIQWGAIGDVGMVMKDLKGGNETKVAGTLPQKILSCLNSLDVFLGISTGQRNLSKPVSAVVSSVVLANKGVAASTSSAATVTISSIVANIVGIKDIKRAGDATLAELGMDSLMGTEIKLALEINLDLVLSPNEIRGLTFTKLAEMDNRE</sequence>
<evidence type="ECO:0000256" key="2">
    <source>
        <dbReference type="ARBA" id="ARBA00022516"/>
    </source>
</evidence>
<dbReference type="InterPro" id="IPR050091">
    <property type="entry name" value="PKS_NRPS_Biosynth_Enz"/>
</dbReference>
<dbReference type="Pfam" id="PF00550">
    <property type="entry name" value="PP-binding"/>
    <property type="match status" value="1"/>
</dbReference>
<accession>A0A0A9XYA6</accession>
<evidence type="ECO:0000256" key="1">
    <source>
        <dbReference type="ARBA" id="ARBA00022450"/>
    </source>
</evidence>
<reference evidence="12" key="2">
    <citation type="submission" date="2014-07" db="EMBL/GenBank/DDBJ databases">
        <authorList>
            <person name="Hull J."/>
        </authorList>
    </citation>
    <scope>NUCLEOTIDE SEQUENCE</scope>
</reference>
<dbReference type="InterPro" id="IPR049391">
    <property type="entry name" value="FAS_pseudo-KR"/>
</dbReference>
<dbReference type="SUPFAM" id="SSF50129">
    <property type="entry name" value="GroES-like"/>
    <property type="match status" value="1"/>
</dbReference>
<keyword evidence="8" id="KW-0443">Lipid metabolism</keyword>
<dbReference type="Gene3D" id="1.10.1200.10">
    <property type="entry name" value="ACP-like"/>
    <property type="match status" value="1"/>
</dbReference>
<dbReference type="InterPro" id="IPR057326">
    <property type="entry name" value="KR_dom"/>
</dbReference>
<dbReference type="SUPFAM" id="SSF47336">
    <property type="entry name" value="ACP-like"/>
    <property type="match status" value="1"/>
</dbReference>
<name>A0A0A9XYA6_LYGHE</name>
<organism evidence="12">
    <name type="scientific">Lygus hesperus</name>
    <name type="common">Western plant bug</name>
    <dbReference type="NCBI Taxonomy" id="30085"/>
    <lineage>
        <taxon>Eukaryota</taxon>
        <taxon>Metazoa</taxon>
        <taxon>Ecdysozoa</taxon>
        <taxon>Arthropoda</taxon>
        <taxon>Hexapoda</taxon>
        <taxon>Insecta</taxon>
        <taxon>Pterygota</taxon>
        <taxon>Neoptera</taxon>
        <taxon>Paraneoptera</taxon>
        <taxon>Hemiptera</taxon>
        <taxon>Heteroptera</taxon>
        <taxon>Panheteroptera</taxon>
        <taxon>Cimicomorpha</taxon>
        <taxon>Miridae</taxon>
        <taxon>Mirini</taxon>
        <taxon>Lygus</taxon>
    </lineage>
</organism>
<dbReference type="CDD" id="cd05195">
    <property type="entry name" value="enoyl_red"/>
    <property type="match status" value="1"/>
</dbReference>
<evidence type="ECO:0000256" key="9">
    <source>
        <dbReference type="ARBA" id="ARBA00023160"/>
    </source>
</evidence>
<evidence type="ECO:0000256" key="4">
    <source>
        <dbReference type="ARBA" id="ARBA00022679"/>
    </source>
</evidence>
<evidence type="ECO:0000256" key="6">
    <source>
        <dbReference type="ARBA" id="ARBA00022857"/>
    </source>
</evidence>
<dbReference type="Pfam" id="PF13602">
    <property type="entry name" value="ADH_zinc_N_2"/>
    <property type="match status" value="1"/>
</dbReference>